<organism evidence="2">
    <name type="scientific">marine sediment metagenome</name>
    <dbReference type="NCBI Taxonomy" id="412755"/>
    <lineage>
        <taxon>unclassified sequences</taxon>
        <taxon>metagenomes</taxon>
        <taxon>ecological metagenomes</taxon>
    </lineage>
</organism>
<feature type="region of interest" description="Disordered" evidence="1">
    <location>
        <begin position="410"/>
        <end position="431"/>
    </location>
</feature>
<dbReference type="AlphaFoldDB" id="A0A0F9ILG5"/>
<evidence type="ECO:0000256" key="1">
    <source>
        <dbReference type="SAM" id="MobiDB-lite"/>
    </source>
</evidence>
<dbReference type="EMBL" id="LAZR01013726">
    <property type="protein sequence ID" value="KKM20624.1"/>
    <property type="molecule type" value="Genomic_DNA"/>
</dbReference>
<name>A0A0F9ILG5_9ZZZZ</name>
<sequence>MTDPVLLRELARLRIDKDYVEFTQDYARRSLGKEHSPYAKFYRDVATGQRFMVASGLPMVDAYGSRNELEWLEKAGVIENGNNIFHATVSTGTIRLVVLSDQPLGIKKGTECSYHAQLLVNGSEVLPDSPVPLILATDPTNLNYHDNVILWQYGTLCRRRVRLIPGRYRERWFIDRHPHARVEIRHNKTGALKLKLGYAEDAIGRFLKVRVVGNSEIIESSEFDGKVFPIEIGASMTFFPDAHDEVSSVDGRVYHDAAAQTWLNLRVSVGTGALDADAGGGVSHAGCYLNASGGTADRWTGLYRGIFVVDASGLPDGANKTAAVFSLSGGTKTDPPSGKYNPDMNIYQSAPASNVALVPGDFNSILAVPYSTTIGVVAWDQLDYNDYPFNGVGIAAISKTVATPFGTRDATHDVGDVEPGDNTPASNDNDGGMGVWYADKGAGWKPKLVVVYTLAVTDNMPSKMIAAKLI</sequence>
<comment type="caution">
    <text evidence="2">The sequence shown here is derived from an EMBL/GenBank/DDBJ whole genome shotgun (WGS) entry which is preliminary data.</text>
</comment>
<accession>A0A0F9ILG5</accession>
<reference evidence="2" key="1">
    <citation type="journal article" date="2015" name="Nature">
        <title>Complex archaea that bridge the gap between prokaryotes and eukaryotes.</title>
        <authorList>
            <person name="Spang A."/>
            <person name="Saw J.H."/>
            <person name="Jorgensen S.L."/>
            <person name="Zaremba-Niedzwiedzka K."/>
            <person name="Martijn J."/>
            <person name="Lind A.E."/>
            <person name="van Eijk R."/>
            <person name="Schleper C."/>
            <person name="Guy L."/>
            <person name="Ettema T.J."/>
        </authorList>
    </citation>
    <scope>NUCLEOTIDE SEQUENCE</scope>
</reference>
<evidence type="ECO:0000313" key="2">
    <source>
        <dbReference type="EMBL" id="KKM20624.1"/>
    </source>
</evidence>
<proteinExistence type="predicted"/>
<gene>
    <name evidence="2" type="ORF">LCGC14_1643580</name>
</gene>
<protein>
    <submittedName>
        <fullName evidence="2">Uncharacterized protein</fullName>
    </submittedName>
</protein>